<sequence length="136" mass="15693">MAIDMGYNQMWDILNTNQGLLRIVKDGVVELPIDEAEGVKFKLTDCVDDFLEGRPYGRLLSYNPLTKETKVLVRNLYCANGVALSPDQNYVIFCETFMRRCRNYYLQSEKKGSIENFIDNFPGCPDNIRYDGEGHY</sequence>
<evidence type="ECO:0000313" key="8">
    <source>
        <dbReference type="Proteomes" id="UP000238479"/>
    </source>
</evidence>
<keyword evidence="4" id="KW-0926">Vacuole</keyword>
<comment type="caution">
    <text evidence="7">The sequence shown here is derived from an EMBL/GenBank/DDBJ whole genome shotgun (WGS) entry which is preliminary data.</text>
</comment>
<dbReference type="PANTHER" id="PTHR10426:SF88">
    <property type="entry name" value="ADIPOCYTE PLASMA MEMBRANE-ASSOCIATED PROTEIN HEMOMUCIN-RELATED"/>
    <property type="match status" value="1"/>
</dbReference>
<name>A0A2P6RGI8_ROSCH</name>
<dbReference type="Gramene" id="PRQ45542">
    <property type="protein sequence ID" value="PRQ45542"/>
    <property type="gene ID" value="RchiOBHm_Chr3g0492531"/>
</dbReference>
<feature type="domain" description="Strictosidine synthase conserved region" evidence="6">
    <location>
        <begin position="40"/>
        <end position="108"/>
    </location>
</feature>
<reference evidence="7 8" key="1">
    <citation type="journal article" date="2018" name="Nat. Genet.">
        <title>The Rosa genome provides new insights in the design of modern roses.</title>
        <authorList>
            <person name="Bendahmane M."/>
        </authorList>
    </citation>
    <scope>NUCLEOTIDE SEQUENCE [LARGE SCALE GENOMIC DNA]</scope>
    <source>
        <strain evidence="8">cv. Old Blush</strain>
    </source>
</reference>
<evidence type="ECO:0000256" key="3">
    <source>
        <dbReference type="ARBA" id="ARBA00022553"/>
    </source>
</evidence>
<dbReference type="Gene3D" id="2.120.10.30">
    <property type="entry name" value="TolB, C-terminal domain"/>
    <property type="match status" value="1"/>
</dbReference>
<dbReference type="GO" id="GO:0005773">
    <property type="term" value="C:vacuole"/>
    <property type="evidence" value="ECO:0007669"/>
    <property type="project" value="UniProtKB-SubCell"/>
</dbReference>
<dbReference type="EC" id="4.3.3.2" evidence="7"/>
<accession>A0A2P6RGI8</accession>
<evidence type="ECO:0000313" key="7">
    <source>
        <dbReference type="EMBL" id="PRQ45542.1"/>
    </source>
</evidence>
<keyword evidence="5" id="KW-0325">Glycoprotein</keyword>
<comment type="similarity">
    <text evidence="2">Belongs to the strictosidine synthase family.</text>
</comment>
<evidence type="ECO:0000256" key="5">
    <source>
        <dbReference type="ARBA" id="ARBA00023180"/>
    </source>
</evidence>
<dbReference type="SUPFAM" id="SSF63829">
    <property type="entry name" value="Calcium-dependent phosphotriesterase"/>
    <property type="match status" value="1"/>
</dbReference>
<evidence type="ECO:0000256" key="2">
    <source>
        <dbReference type="ARBA" id="ARBA00009191"/>
    </source>
</evidence>
<organism evidence="7 8">
    <name type="scientific">Rosa chinensis</name>
    <name type="common">China rose</name>
    <dbReference type="NCBI Taxonomy" id="74649"/>
    <lineage>
        <taxon>Eukaryota</taxon>
        <taxon>Viridiplantae</taxon>
        <taxon>Streptophyta</taxon>
        <taxon>Embryophyta</taxon>
        <taxon>Tracheophyta</taxon>
        <taxon>Spermatophyta</taxon>
        <taxon>Magnoliopsida</taxon>
        <taxon>eudicotyledons</taxon>
        <taxon>Gunneridae</taxon>
        <taxon>Pentapetalae</taxon>
        <taxon>rosids</taxon>
        <taxon>fabids</taxon>
        <taxon>Rosales</taxon>
        <taxon>Rosaceae</taxon>
        <taxon>Rosoideae</taxon>
        <taxon>Rosoideae incertae sedis</taxon>
        <taxon>Rosa</taxon>
    </lineage>
</organism>
<dbReference type="InterPro" id="IPR011042">
    <property type="entry name" value="6-blade_b-propeller_TolB-like"/>
</dbReference>
<keyword evidence="8" id="KW-1185">Reference proteome</keyword>
<keyword evidence="7" id="KW-0456">Lyase</keyword>
<evidence type="ECO:0000259" key="6">
    <source>
        <dbReference type="Pfam" id="PF03088"/>
    </source>
</evidence>
<dbReference type="STRING" id="74649.A0A2P6RGI8"/>
<dbReference type="EMBL" id="PDCK01000041">
    <property type="protein sequence ID" value="PRQ45542.1"/>
    <property type="molecule type" value="Genomic_DNA"/>
</dbReference>
<dbReference type="PANTHER" id="PTHR10426">
    <property type="entry name" value="STRICTOSIDINE SYNTHASE-RELATED"/>
    <property type="match status" value="1"/>
</dbReference>
<dbReference type="Pfam" id="PF03088">
    <property type="entry name" value="Str_synth"/>
    <property type="match status" value="1"/>
</dbReference>
<evidence type="ECO:0000256" key="4">
    <source>
        <dbReference type="ARBA" id="ARBA00022554"/>
    </source>
</evidence>
<dbReference type="GO" id="GO:0012505">
    <property type="term" value="C:endomembrane system"/>
    <property type="evidence" value="ECO:0007669"/>
    <property type="project" value="TreeGrafter"/>
</dbReference>
<protein>
    <submittedName>
        <fullName evidence="7">Putative strictosidine synthase</fullName>
        <ecNumber evidence="7">4.3.3.2</ecNumber>
    </submittedName>
</protein>
<evidence type="ECO:0000256" key="1">
    <source>
        <dbReference type="ARBA" id="ARBA00004116"/>
    </source>
</evidence>
<dbReference type="AlphaFoldDB" id="A0A2P6RGI8"/>
<keyword evidence="3" id="KW-0597">Phosphoprotein</keyword>
<gene>
    <name evidence="7" type="ORF">RchiOBHm_Chr3g0492531</name>
</gene>
<dbReference type="GO" id="GO:0016787">
    <property type="term" value="F:hydrolase activity"/>
    <property type="evidence" value="ECO:0007669"/>
    <property type="project" value="TreeGrafter"/>
</dbReference>
<comment type="subcellular location">
    <subcellularLocation>
        <location evidence="1">Vacuole</location>
    </subcellularLocation>
</comment>
<dbReference type="Proteomes" id="UP000238479">
    <property type="component" value="Chromosome 3"/>
</dbReference>
<dbReference type="GO" id="GO:0016829">
    <property type="term" value="F:lyase activity"/>
    <property type="evidence" value="ECO:0007669"/>
    <property type="project" value="UniProtKB-KW"/>
</dbReference>
<dbReference type="InterPro" id="IPR018119">
    <property type="entry name" value="Strictosidine_synth_cons-reg"/>
</dbReference>
<proteinExistence type="inferred from homology"/>